<feature type="compositionally biased region" description="Basic residues" evidence="1">
    <location>
        <begin position="656"/>
        <end position="667"/>
    </location>
</feature>
<feature type="region of interest" description="Disordered" evidence="1">
    <location>
        <begin position="105"/>
        <end position="124"/>
    </location>
</feature>
<feature type="compositionally biased region" description="Basic and acidic residues" evidence="1">
    <location>
        <begin position="280"/>
        <end position="289"/>
    </location>
</feature>
<feature type="compositionally biased region" description="Basic and acidic residues" evidence="1">
    <location>
        <begin position="299"/>
        <end position="308"/>
    </location>
</feature>
<dbReference type="EMBL" id="OOIN01000003">
    <property type="protein sequence ID" value="SPO22044.1"/>
    <property type="molecule type" value="Genomic_DNA"/>
</dbReference>
<protein>
    <submittedName>
        <fullName evidence="2">Uncharacterized protein</fullName>
    </submittedName>
</protein>
<feature type="compositionally biased region" description="Low complexity" evidence="1">
    <location>
        <begin position="514"/>
        <end position="549"/>
    </location>
</feature>
<organism evidence="2 3">
    <name type="scientific">Ustilago trichophora</name>
    <dbReference type="NCBI Taxonomy" id="86804"/>
    <lineage>
        <taxon>Eukaryota</taxon>
        <taxon>Fungi</taxon>
        <taxon>Dikarya</taxon>
        <taxon>Basidiomycota</taxon>
        <taxon>Ustilaginomycotina</taxon>
        <taxon>Ustilaginomycetes</taxon>
        <taxon>Ustilaginales</taxon>
        <taxon>Ustilaginaceae</taxon>
        <taxon>Ustilago</taxon>
    </lineage>
</organism>
<sequence length="686" mass="72691">MSSNERRSEAGPSDVRRQRNQHHHHHQQQQQQSTASPFSWTMSLFAGRTNNKSTDASDRNGLGWGRPGASASARNLSERQSLISSAADDFDDSDAISLLSNIADRDSRRGGSSAAARRRARARARAQGRTCGTFWFDVEDWSRTMSCGLLGRNGKDDGAGAGRQRAASIGSVMSRGARRNNHASTGSSSVVATSRHSRSLSDASTDSGASLVGPGFAEEGDEDAGMLDDQAIARFGQPSSETSTDAEADAAAAKAKAEAEAAARAEEDAKAAAEAAAQAERQKALEAEAARLQAETEAEATRQKEEEARLAAEEEAAIAKARRKAERKAAKAGLLKLQQETQAKQRWRTEAEAEAAAGGFGFADAEEEQQYDHDGAEEGAYAQQHFNYHDGVEYDEEGMQGAEYDQYGDAEEADGYYATTVEERGPGGVVHHHHYYHAPTPQAELEQYGYLSPHSASGAFVDSRNEPVIQPTPVAAENPLSEDEADIAGLSFGRKKSRSRHNNDTSSAGSRSATGLTLPSRTTGGSSSGGSASASASARRPTSAHSSTAGARTHYRDKPRRHERTSSKSSNSSSGIFSYKSSNAIHHHPTAPSTVATSVTSPPSTGLPNLYESEAIYGPTGEAGDHVAGAQFGKPDVDANEFGVITAGTDRGGAGRVKKSYRDKRSRSQIGGDEGGDDAFEGFPGF</sequence>
<feature type="region of interest" description="Disordered" evidence="1">
    <location>
        <begin position="491"/>
        <end position="632"/>
    </location>
</feature>
<feature type="compositionally biased region" description="Basic residues" evidence="1">
    <location>
        <begin position="553"/>
        <end position="563"/>
    </location>
</feature>
<dbReference type="Proteomes" id="UP000324022">
    <property type="component" value="Unassembled WGS sequence"/>
</dbReference>
<feature type="compositionally biased region" description="Basic and acidic residues" evidence="1">
    <location>
        <begin position="1"/>
        <end position="17"/>
    </location>
</feature>
<name>A0A5C3DUA2_9BASI</name>
<feature type="region of interest" description="Disordered" evidence="1">
    <location>
        <begin position="152"/>
        <end position="222"/>
    </location>
</feature>
<feature type="region of interest" description="Disordered" evidence="1">
    <location>
        <begin position="259"/>
        <end position="308"/>
    </location>
</feature>
<feature type="compositionally biased region" description="Polar residues" evidence="1">
    <location>
        <begin position="504"/>
        <end position="513"/>
    </location>
</feature>
<feature type="region of interest" description="Disordered" evidence="1">
    <location>
        <begin position="1"/>
        <end position="37"/>
    </location>
</feature>
<evidence type="ECO:0000313" key="2">
    <source>
        <dbReference type="EMBL" id="SPO22044.1"/>
    </source>
</evidence>
<proteinExistence type="predicted"/>
<evidence type="ECO:0000256" key="1">
    <source>
        <dbReference type="SAM" id="MobiDB-lite"/>
    </source>
</evidence>
<feature type="compositionally biased region" description="Low complexity" evidence="1">
    <location>
        <begin position="183"/>
        <end position="194"/>
    </location>
</feature>
<feature type="compositionally biased region" description="Basic and acidic residues" evidence="1">
    <location>
        <begin position="259"/>
        <end position="271"/>
    </location>
</feature>
<feature type="compositionally biased region" description="Basic residues" evidence="1">
    <location>
        <begin position="18"/>
        <end position="27"/>
    </location>
</feature>
<dbReference type="AlphaFoldDB" id="A0A5C3DUA2"/>
<feature type="compositionally biased region" description="Low complexity" evidence="1">
    <location>
        <begin position="567"/>
        <end position="582"/>
    </location>
</feature>
<gene>
    <name evidence="2" type="ORF">UTRI_02041_B</name>
</gene>
<feature type="region of interest" description="Disordered" evidence="1">
    <location>
        <begin position="49"/>
        <end position="77"/>
    </location>
</feature>
<reference evidence="2 3" key="1">
    <citation type="submission" date="2018-03" db="EMBL/GenBank/DDBJ databases">
        <authorList>
            <person name="Guldener U."/>
        </authorList>
    </citation>
    <scope>NUCLEOTIDE SEQUENCE [LARGE SCALE GENOMIC DNA]</scope>
    <source>
        <strain evidence="2 3">NBRC100155</strain>
    </source>
</reference>
<dbReference type="OrthoDB" id="2555613at2759"/>
<accession>A0A5C3DUA2</accession>
<feature type="compositionally biased region" description="Low complexity" evidence="1">
    <location>
        <begin position="590"/>
        <end position="604"/>
    </location>
</feature>
<keyword evidence="3" id="KW-1185">Reference proteome</keyword>
<feature type="region of interest" description="Disordered" evidence="1">
    <location>
        <begin position="647"/>
        <end position="686"/>
    </location>
</feature>
<evidence type="ECO:0000313" key="3">
    <source>
        <dbReference type="Proteomes" id="UP000324022"/>
    </source>
</evidence>